<dbReference type="InterPro" id="IPR032466">
    <property type="entry name" value="Metal_Hydrolase"/>
</dbReference>
<dbReference type="SUPFAM" id="SSF51556">
    <property type="entry name" value="Metallo-dependent hydrolases"/>
    <property type="match status" value="1"/>
</dbReference>
<dbReference type="SUPFAM" id="SSF51338">
    <property type="entry name" value="Composite domain of metallo-dependent hydrolases"/>
    <property type="match status" value="1"/>
</dbReference>
<evidence type="ECO:0000313" key="2">
    <source>
        <dbReference type="EMBL" id="HHP81596.1"/>
    </source>
</evidence>
<accession>A0A7C5THY0</accession>
<dbReference type="GO" id="GO:0016810">
    <property type="term" value="F:hydrolase activity, acting on carbon-nitrogen (but not peptide) bonds"/>
    <property type="evidence" value="ECO:0007669"/>
    <property type="project" value="InterPro"/>
</dbReference>
<dbReference type="PROSITE" id="PS01137">
    <property type="entry name" value="TATD_1"/>
    <property type="match status" value="1"/>
</dbReference>
<dbReference type="InterPro" id="IPR033932">
    <property type="entry name" value="YtcJ-like"/>
</dbReference>
<proteinExistence type="predicted"/>
<name>A0A7C5THY0_9CREN</name>
<sequence length="522" mass="58886">MVIGFVNGNIYVSFKPIKKVEALAVDGGRILYAGDRVTVENIVKMLGGSIVDLAGKTVLPGFIDSHIHIDELGMYLNMLDLRNVKSIDELKNRLGEYSKRVETLWILGFGWDQELFKEKRWPTRWDLDDVVSDRPVMLLRICMHVAVLNSRAMKITEVESLESSNVVRDERGIAIGVVKENALEYVKKKIRDSLSIEDYKRYLLDATRFIASQGITTAGFIGCSEKALKALIELWSEKRLPIRVRVYLDASSSLDVIDMVREAGLRKSFGDDYLKIMGFRIHADGSLGARTAWLSKPYSDDPSTNGRPGIDIRDLRAVAKKVHDAGLQLAIHGIGDKAIDMILDVYQELRDAVKARHRIEHASVVRPDQIDKIAKLGIALSLHPHFIISDWWAKQRLGDERIKWLYPFKTIAEKNTAIGFGSDSPVEPANPWLAIYAATTRGIYDNIPHALDTKDEKLSIQEALHIHTYGSAYIMHEEQNLGTLEKEKLADFIVVDKDPLSIEEKELKNIKVLKTYISGKQV</sequence>
<organism evidence="2">
    <name type="scientific">Ignisphaera aggregans</name>
    <dbReference type="NCBI Taxonomy" id="334771"/>
    <lineage>
        <taxon>Archaea</taxon>
        <taxon>Thermoproteota</taxon>
        <taxon>Thermoprotei</taxon>
        <taxon>Desulfurococcales</taxon>
        <taxon>Desulfurococcaceae</taxon>
        <taxon>Ignisphaera</taxon>
    </lineage>
</organism>
<dbReference type="InterPro" id="IPR011059">
    <property type="entry name" value="Metal-dep_hydrolase_composite"/>
</dbReference>
<protein>
    <submittedName>
        <fullName evidence="2">Amidohydrolase</fullName>
    </submittedName>
</protein>
<dbReference type="InterPro" id="IPR018228">
    <property type="entry name" value="DNase_TatD-rel_CS"/>
</dbReference>
<dbReference type="PANTHER" id="PTHR22642">
    <property type="entry name" value="IMIDAZOLONEPROPIONASE"/>
    <property type="match status" value="1"/>
</dbReference>
<dbReference type="Pfam" id="PF07969">
    <property type="entry name" value="Amidohydro_3"/>
    <property type="match status" value="1"/>
</dbReference>
<dbReference type="InterPro" id="IPR013108">
    <property type="entry name" value="Amidohydro_3"/>
</dbReference>
<feature type="domain" description="Amidohydrolase 3" evidence="1">
    <location>
        <begin position="50"/>
        <end position="522"/>
    </location>
</feature>
<comment type="caution">
    <text evidence="2">The sequence shown here is derived from an EMBL/GenBank/DDBJ whole genome shotgun (WGS) entry which is preliminary data.</text>
</comment>
<reference evidence="2" key="1">
    <citation type="journal article" date="2020" name="mSystems">
        <title>Genome- and Community-Level Interaction Insights into Carbon Utilization and Element Cycling Functions of Hydrothermarchaeota in Hydrothermal Sediment.</title>
        <authorList>
            <person name="Zhou Z."/>
            <person name="Liu Y."/>
            <person name="Xu W."/>
            <person name="Pan J."/>
            <person name="Luo Z.H."/>
            <person name="Li M."/>
        </authorList>
    </citation>
    <scope>NUCLEOTIDE SEQUENCE [LARGE SCALE GENOMIC DNA]</scope>
    <source>
        <strain evidence="2">SpSt-1121</strain>
    </source>
</reference>
<evidence type="ECO:0000259" key="1">
    <source>
        <dbReference type="Pfam" id="PF07969"/>
    </source>
</evidence>
<dbReference type="Gene3D" id="3.10.310.70">
    <property type="match status" value="1"/>
</dbReference>
<keyword evidence="2" id="KW-0378">Hydrolase</keyword>
<dbReference type="EMBL" id="DRZI01000124">
    <property type="protein sequence ID" value="HHP81596.1"/>
    <property type="molecule type" value="Genomic_DNA"/>
</dbReference>
<dbReference type="Gene3D" id="3.20.20.140">
    <property type="entry name" value="Metal-dependent hydrolases"/>
    <property type="match status" value="1"/>
</dbReference>
<dbReference type="Gene3D" id="2.30.40.10">
    <property type="entry name" value="Urease, subunit C, domain 1"/>
    <property type="match status" value="1"/>
</dbReference>
<dbReference type="CDD" id="cd01300">
    <property type="entry name" value="YtcJ_like"/>
    <property type="match status" value="1"/>
</dbReference>
<gene>
    <name evidence="2" type="ORF">ENM84_02915</name>
</gene>
<dbReference type="AlphaFoldDB" id="A0A7C5THY0"/>
<dbReference type="PANTHER" id="PTHR22642:SF2">
    <property type="entry name" value="PROTEIN LONG AFTER FAR-RED 3"/>
    <property type="match status" value="1"/>
</dbReference>